<dbReference type="CDD" id="cd00075">
    <property type="entry name" value="HATPase"/>
    <property type="match status" value="1"/>
</dbReference>
<evidence type="ECO:0000313" key="12">
    <source>
        <dbReference type="Proteomes" id="UP000500857"/>
    </source>
</evidence>
<dbReference type="InterPro" id="IPR003661">
    <property type="entry name" value="HisK_dim/P_dom"/>
</dbReference>
<dbReference type="InterPro" id="IPR001789">
    <property type="entry name" value="Sig_transdc_resp-reg_receiver"/>
</dbReference>
<dbReference type="InterPro" id="IPR011006">
    <property type="entry name" value="CheY-like_superfamily"/>
</dbReference>
<protein>
    <recommendedName>
        <fullName evidence="2">histidine kinase</fullName>
        <ecNumber evidence="2">2.7.13.3</ecNumber>
    </recommendedName>
</protein>
<keyword evidence="6" id="KW-0902">Two-component regulatory system</keyword>
<dbReference type="Pfam" id="PF01590">
    <property type="entry name" value="GAF"/>
    <property type="match status" value="1"/>
</dbReference>
<evidence type="ECO:0000256" key="5">
    <source>
        <dbReference type="ARBA" id="ARBA00022777"/>
    </source>
</evidence>
<dbReference type="InterPro" id="IPR004358">
    <property type="entry name" value="Sig_transdc_His_kin-like_C"/>
</dbReference>
<dbReference type="PRINTS" id="PR00344">
    <property type="entry name" value="BCTRLSENSOR"/>
</dbReference>
<dbReference type="CDD" id="cd00082">
    <property type="entry name" value="HisKA"/>
    <property type="match status" value="1"/>
</dbReference>
<dbReference type="PANTHER" id="PTHR43547">
    <property type="entry name" value="TWO-COMPONENT HISTIDINE KINASE"/>
    <property type="match status" value="1"/>
</dbReference>
<dbReference type="InterPro" id="IPR029016">
    <property type="entry name" value="GAF-like_dom_sf"/>
</dbReference>
<feature type="modified residue" description="4-aspartylphosphate" evidence="7">
    <location>
        <position position="59"/>
    </location>
</feature>
<evidence type="ECO:0000256" key="8">
    <source>
        <dbReference type="SAM" id="Coils"/>
    </source>
</evidence>
<dbReference type="KEGG" id="oxy:HCG48_17095"/>
<keyword evidence="3 7" id="KW-0597">Phosphoprotein</keyword>
<dbReference type="InterPro" id="IPR036097">
    <property type="entry name" value="HisK_dim/P_sf"/>
</dbReference>
<dbReference type="Gene3D" id="3.30.565.10">
    <property type="entry name" value="Histidine kinase-like ATPase, C-terminal domain"/>
    <property type="match status" value="1"/>
</dbReference>
<accession>A0A6H1U384</accession>
<dbReference type="SUPFAM" id="SSF47384">
    <property type="entry name" value="Homodimeric domain of signal transducing histidine kinase"/>
    <property type="match status" value="1"/>
</dbReference>
<name>A0A6H1U384_9CYAN</name>
<dbReference type="PROSITE" id="PS50110">
    <property type="entry name" value="RESPONSE_REGULATORY"/>
    <property type="match status" value="1"/>
</dbReference>
<dbReference type="InterPro" id="IPR003594">
    <property type="entry name" value="HATPase_dom"/>
</dbReference>
<keyword evidence="5" id="KW-0418">Kinase</keyword>
<dbReference type="AlphaFoldDB" id="A0A6H1U384"/>
<dbReference type="EMBL" id="CP051167">
    <property type="protein sequence ID" value="QIZ72079.1"/>
    <property type="molecule type" value="Genomic_DNA"/>
</dbReference>
<dbReference type="SMART" id="SM00388">
    <property type="entry name" value="HisKA"/>
    <property type="match status" value="1"/>
</dbReference>
<proteinExistence type="predicted"/>
<feature type="domain" description="Histidine kinase" evidence="9">
    <location>
        <begin position="339"/>
        <end position="581"/>
    </location>
</feature>
<dbReference type="Pfam" id="PF00512">
    <property type="entry name" value="HisKA"/>
    <property type="match status" value="1"/>
</dbReference>
<feature type="coiled-coil region" evidence="8">
    <location>
        <begin position="127"/>
        <end position="154"/>
    </location>
</feature>
<dbReference type="Gene3D" id="1.10.287.130">
    <property type="match status" value="1"/>
</dbReference>
<keyword evidence="8" id="KW-0175">Coiled coil</keyword>
<evidence type="ECO:0000259" key="10">
    <source>
        <dbReference type="PROSITE" id="PS50110"/>
    </source>
</evidence>
<dbReference type="PROSITE" id="PS50109">
    <property type="entry name" value="HIS_KIN"/>
    <property type="match status" value="1"/>
</dbReference>
<dbReference type="SMART" id="SM00387">
    <property type="entry name" value="HATPase_c"/>
    <property type="match status" value="1"/>
</dbReference>
<dbReference type="Gene3D" id="3.40.50.2300">
    <property type="match status" value="1"/>
</dbReference>
<dbReference type="InterPro" id="IPR003018">
    <property type="entry name" value="GAF"/>
</dbReference>
<dbReference type="Pfam" id="PF02518">
    <property type="entry name" value="HATPase_c"/>
    <property type="match status" value="1"/>
</dbReference>
<dbReference type="SUPFAM" id="SSF55874">
    <property type="entry name" value="ATPase domain of HSP90 chaperone/DNA topoisomerase II/histidine kinase"/>
    <property type="match status" value="1"/>
</dbReference>
<dbReference type="Proteomes" id="UP000500857">
    <property type="component" value="Chromosome"/>
</dbReference>
<dbReference type="InterPro" id="IPR005467">
    <property type="entry name" value="His_kinase_dom"/>
</dbReference>
<keyword evidence="4" id="KW-0808">Transferase</keyword>
<dbReference type="PANTHER" id="PTHR43547:SF2">
    <property type="entry name" value="HYBRID SIGNAL TRANSDUCTION HISTIDINE KINASE C"/>
    <property type="match status" value="1"/>
</dbReference>
<evidence type="ECO:0000256" key="3">
    <source>
        <dbReference type="ARBA" id="ARBA00022553"/>
    </source>
</evidence>
<evidence type="ECO:0000259" key="9">
    <source>
        <dbReference type="PROSITE" id="PS50109"/>
    </source>
</evidence>
<dbReference type="SMART" id="SM00065">
    <property type="entry name" value="GAF"/>
    <property type="match status" value="1"/>
</dbReference>
<gene>
    <name evidence="11" type="ORF">HCG48_17095</name>
</gene>
<dbReference type="SUPFAM" id="SSF55781">
    <property type="entry name" value="GAF domain-like"/>
    <property type="match status" value="1"/>
</dbReference>
<organism evidence="11 12">
    <name type="scientific">Oxynema aestuarii AP17</name>
    <dbReference type="NCBI Taxonomy" id="2064643"/>
    <lineage>
        <taxon>Bacteria</taxon>
        <taxon>Bacillati</taxon>
        <taxon>Cyanobacteriota</taxon>
        <taxon>Cyanophyceae</taxon>
        <taxon>Oscillatoriophycideae</taxon>
        <taxon>Oscillatoriales</taxon>
        <taxon>Oscillatoriaceae</taxon>
        <taxon>Oxynema</taxon>
        <taxon>Oxynema aestuarii</taxon>
    </lineage>
</organism>
<dbReference type="GO" id="GO:0000155">
    <property type="term" value="F:phosphorelay sensor kinase activity"/>
    <property type="evidence" value="ECO:0007669"/>
    <property type="project" value="InterPro"/>
</dbReference>
<dbReference type="SMART" id="SM00448">
    <property type="entry name" value="REC"/>
    <property type="match status" value="1"/>
</dbReference>
<dbReference type="Gene3D" id="3.30.450.40">
    <property type="match status" value="1"/>
</dbReference>
<dbReference type="Pfam" id="PF00072">
    <property type="entry name" value="Response_reg"/>
    <property type="match status" value="1"/>
</dbReference>
<evidence type="ECO:0000256" key="6">
    <source>
        <dbReference type="ARBA" id="ARBA00023012"/>
    </source>
</evidence>
<evidence type="ECO:0000313" key="11">
    <source>
        <dbReference type="EMBL" id="QIZ72079.1"/>
    </source>
</evidence>
<evidence type="ECO:0000256" key="7">
    <source>
        <dbReference type="PROSITE-ProRule" id="PRU00169"/>
    </source>
</evidence>
<evidence type="ECO:0000256" key="4">
    <source>
        <dbReference type="ARBA" id="ARBA00022679"/>
    </source>
</evidence>
<sequence>MGDRLKQILLIEDNLGDAELLQETLGENPMVKIQLTHVVRLREALNQLGDRDFDAILLDLSLPDSRGLNTLMRVQEAAPKLPIVVLTGWNDETLAIEAVRDGAQDYLVKGKVEAEWLVRSLDYAIERKQTLEALRESEERFQQLAAQLDRLVTERTAQLEQALHFEAMLKRIADKVRDSLDENQILQTAVEELASGLGVDGCGAGIYNWNQTKATIAHEWTNGGQSLLAQVVEMAQLPDVYGQLLAGETFQFCPIAIAAIERPVAILASPIFDDRGILGNLWLLKPMEGYFAPPEIRLVEQVANQCAIALRQARLYQSSQAQVRELERLNQLKDDFLSTISHELRTPVANIKMATQMLEVLYEKQAIAAGTAEGQSDSAIAPNSLSRELAPNSADRYFQILHDECEREIHLINNILDMQRLEAGVEPLELSAIQLQHWIPHLVEPFVQRMEKNQQHLRLEIAADLPSLISDPDILGRIVAELLNNACKYTPSGEEIAVALDADEAIVRLQVTNTGIEIPERELAHIFEKFYRVPSSDPWKHGGTGLGLALVQKSSQLLGGQIRVTSQGGQTCFILELQRHWPQTGACEGDRFAASDSP</sequence>
<dbReference type="InterPro" id="IPR036890">
    <property type="entry name" value="HATPase_C_sf"/>
</dbReference>
<feature type="domain" description="Response regulatory" evidence="10">
    <location>
        <begin position="7"/>
        <end position="124"/>
    </location>
</feature>
<dbReference type="RefSeq" id="WP_168570230.1">
    <property type="nucleotide sequence ID" value="NZ_CP051167.1"/>
</dbReference>
<evidence type="ECO:0000256" key="1">
    <source>
        <dbReference type="ARBA" id="ARBA00000085"/>
    </source>
</evidence>
<dbReference type="EC" id="2.7.13.3" evidence="2"/>
<comment type="catalytic activity">
    <reaction evidence="1">
        <text>ATP + protein L-histidine = ADP + protein N-phospho-L-histidine.</text>
        <dbReference type="EC" id="2.7.13.3"/>
    </reaction>
</comment>
<reference evidence="11 12" key="1">
    <citation type="submission" date="2020-04" db="EMBL/GenBank/DDBJ databases">
        <authorList>
            <person name="Basu S."/>
            <person name="Maruthanayagam V."/>
            <person name="Chakraborty S."/>
            <person name="Pramanik A."/>
            <person name="Mukherjee J."/>
            <person name="Brink B."/>
        </authorList>
    </citation>
    <scope>NUCLEOTIDE SEQUENCE [LARGE SCALE GENOMIC DNA]</scope>
    <source>
        <strain evidence="11 12">AP17</strain>
    </source>
</reference>
<keyword evidence="12" id="KW-1185">Reference proteome</keyword>
<evidence type="ECO:0000256" key="2">
    <source>
        <dbReference type="ARBA" id="ARBA00012438"/>
    </source>
</evidence>
<dbReference type="SUPFAM" id="SSF52172">
    <property type="entry name" value="CheY-like"/>
    <property type="match status" value="1"/>
</dbReference>